<dbReference type="EMBL" id="GIBP01005229">
    <property type="protein sequence ID" value="NDV34198.1"/>
    <property type="molecule type" value="Transcribed_RNA"/>
</dbReference>
<reference evidence="2" key="1">
    <citation type="journal article" date="2020" name="J. Eukaryot. Microbiol.">
        <title>De novo Sequencing, Assembly and Annotation of the Transcriptome for the Free-Living Testate Amoeba Arcella intermedia.</title>
        <authorList>
            <person name="Ribeiro G.M."/>
            <person name="Porfirio-Sousa A.L."/>
            <person name="Maurer-Alcala X.X."/>
            <person name="Katz L.A."/>
            <person name="Lahr D.J.G."/>
        </authorList>
    </citation>
    <scope>NUCLEOTIDE SEQUENCE</scope>
</reference>
<dbReference type="InterPro" id="IPR041667">
    <property type="entry name" value="Cupin_8"/>
</dbReference>
<dbReference type="SUPFAM" id="SSF51197">
    <property type="entry name" value="Clavaminate synthase-like"/>
    <property type="match status" value="1"/>
</dbReference>
<dbReference type="InterPro" id="IPR014710">
    <property type="entry name" value="RmlC-like_jellyroll"/>
</dbReference>
<dbReference type="Gene3D" id="2.60.120.10">
    <property type="entry name" value="Jelly Rolls"/>
    <property type="match status" value="1"/>
</dbReference>
<dbReference type="SMART" id="SM00558">
    <property type="entry name" value="JmjC"/>
    <property type="match status" value="1"/>
</dbReference>
<sequence>MSTEVKELYWPSQIGRITEPDPLTFYRNYVSMGIPVILCGMMESWPAMKLWDLDYLKDTFGESPISVDITPTGHGDCVVDGTYFVQPMQKKMKLGDVVDIFLKKSPALGVYYIQKQNDNFRTEFEGPLWKDVINNVELFGSRVFDSSPDAVNFWMGDDKAVSSMHKDPYENLYCVVKGQKNFTLLPPTDYPYLYETDFRNAHYERNDEGEDWSIVLDQGTVPWIPVDPDNAAHYQKFPNFNNISPLRVSVQPGEILYLPSMVYHKVAQTGCTIAVNYWFDMKFDLKYAYFKFLEETTKIKSTLL</sequence>
<accession>A0A6B2LBV2</accession>
<dbReference type="Pfam" id="PF13621">
    <property type="entry name" value="Cupin_8"/>
    <property type="match status" value="1"/>
</dbReference>
<feature type="domain" description="JmjC" evidence="1">
    <location>
        <begin position="110"/>
        <end position="294"/>
    </location>
</feature>
<name>A0A6B2LBV2_9EUKA</name>
<evidence type="ECO:0000259" key="1">
    <source>
        <dbReference type="PROSITE" id="PS51184"/>
    </source>
</evidence>
<dbReference type="AlphaFoldDB" id="A0A6B2LBV2"/>
<evidence type="ECO:0000313" key="2">
    <source>
        <dbReference type="EMBL" id="NDV34198.1"/>
    </source>
</evidence>
<dbReference type="PANTHER" id="PTHR12461">
    <property type="entry name" value="HYPOXIA-INDUCIBLE FACTOR 1 ALPHA INHIBITOR-RELATED"/>
    <property type="match status" value="1"/>
</dbReference>
<dbReference type="PANTHER" id="PTHR12461:SF99">
    <property type="entry name" value="BIFUNCTIONAL PEPTIDASE AND (3S)-LYSYL HYDROXYLASE JMJD7"/>
    <property type="match status" value="1"/>
</dbReference>
<proteinExistence type="predicted"/>
<organism evidence="2">
    <name type="scientific">Arcella intermedia</name>
    <dbReference type="NCBI Taxonomy" id="1963864"/>
    <lineage>
        <taxon>Eukaryota</taxon>
        <taxon>Amoebozoa</taxon>
        <taxon>Tubulinea</taxon>
        <taxon>Elardia</taxon>
        <taxon>Arcellinida</taxon>
        <taxon>Sphaerothecina</taxon>
        <taxon>Arcellidae</taxon>
        <taxon>Arcella</taxon>
    </lineage>
</organism>
<dbReference type="InterPro" id="IPR003347">
    <property type="entry name" value="JmjC_dom"/>
</dbReference>
<protein>
    <recommendedName>
        <fullName evidence="1">JmjC domain-containing protein</fullName>
    </recommendedName>
</protein>
<dbReference type="PROSITE" id="PS51184">
    <property type="entry name" value="JMJC"/>
    <property type="match status" value="1"/>
</dbReference>